<proteinExistence type="predicted"/>
<dbReference type="Gene3D" id="1.10.238.20">
    <property type="entry name" value="Pheromone/general odorant binding protein domain"/>
    <property type="match status" value="1"/>
</dbReference>
<feature type="compositionally biased region" description="Low complexity" evidence="1">
    <location>
        <begin position="26"/>
        <end position="46"/>
    </location>
</feature>
<dbReference type="EMBL" id="OC002012">
    <property type="protein sequence ID" value="CAD7261108.1"/>
    <property type="molecule type" value="Genomic_DNA"/>
</dbReference>
<feature type="region of interest" description="Disordered" evidence="1">
    <location>
        <begin position="183"/>
        <end position="217"/>
    </location>
</feature>
<protein>
    <submittedName>
        <fullName evidence="2">Uncharacterized protein</fullName>
    </submittedName>
</protein>
<evidence type="ECO:0000256" key="1">
    <source>
        <dbReference type="SAM" id="MobiDB-lite"/>
    </source>
</evidence>
<reference evidence="2" key="1">
    <citation type="submission" date="2020-11" db="EMBL/GenBank/DDBJ databases">
        <authorList>
            <person name="Tran Van P."/>
        </authorList>
    </citation>
    <scope>NUCLEOTIDE SEQUENCE</scope>
</reference>
<gene>
    <name evidence="2" type="ORF">TSIB3V08_LOCUS5257</name>
</gene>
<sequence length="337" mass="37033">MSKSLDLAESLRDKAMKYYSECQAEKAQASASKPSLSSFGSKGSSMGSMGTFRIDECPKDEETKCDLGCVLKKLGAIKDNKLMATTTKDMCEAKDPAKKKKLNDAIDACAKKVGTQKNECEAGAAVCKCIMEWMATFPFPIWGRQWRQYYPLTRRNPSRLSQWSAAVTKIIIESTAELVVVENPQHTDSDSGRGNSSSTVSRVESQDRRAANSTRETPHGIHRVLSFILTSNDPGGPTHHTTPCQPHMHSNDQRRGCRCGHIPTELPSVNTTADPSGIPGMNHELTPGPSWETCLPGTSLSWSAIPRDFSLLPRTQSFKRGYKSGIKESLETQSEET</sequence>
<dbReference type="CDD" id="cd23992">
    <property type="entry name" value="PBP_GOBP"/>
    <property type="match status" value="1"/>
</dbReference>
<dbReference type="InterPro" id="IPR006170">
    <property type="entry name" value="PBP/GOBP"/>
</dbReference>
<dbReference type="InterPro" id="IPR036728">
    <property type="entry name" value="PBP_GOBP_sf"/>
</dbReference>
<feature type="region of interest" description="Disordered" evidence="1">
    <location>
        <begin position="229"/>
        <end position="249"/>
    </location>
</feature>
<dbReference type="Pfam" id="PF01395">
    <property type="entry name" value="PBP_GOBP"/>
    <property type="match status" value="1"/>
</dbReference>
<feature type="compositionally biased region" description="Polar residues" evidence="1">
    <location>
        <begin position="192"/>
        <end position="203"/>
    </location>
</feature>
<dbReference type="SUPFAM" id="SSF47565">
    <property type="entry name" value="Insect pheromone/odorant-binding proteins"/>
    <property type="match status" value="1"/>
</dbReference>
<dbReference type="GO" id="GO:0005549">
    <property type="term" value="F:odorant binding"/>
    <property type="evidence" value="ECO:0007669"/>
    <property type="project" value="InterPro"/>
</dbReference>
<feature type="compositionally biased region" description="Polar residues" evidence="1">
    <location>
        <begin position="229"/>
        <end position="244"/>
    </location>
</feature>
<feature type="region of interest" description="Disordered" evidence="1">
    <location>
        <begin position="25"/>
        <end position="46"/>
    </location>
</feature>
<evidence type="ECO:0000313" key="2">
    <source>
        <dbReference type="EMBL" id="CAD7261108.1"/>
    </source>
</evidence>
<dbReference type="AlphaFoldDB" id="A0A7R9AVB7"/>
<name>A0A7R9AVB7_TIMSH</name>
<accession>A0A7R9AVB7</accession>
<organism evidence="2">
    <name type="scientific">Timema shepardi</name>
    <name type="common">Walking stick</name>
    <dbReference type="NCBI Taxonomy" id="629360"/>
    <lineage>
        <taxon>Eukaryota</taxon>
        <taxon>Metazoa</taxon>
        <taxon>Ecdysozoa</taxon>
        <taxon>Arthropoda</taxon>
        <taxon>Hexapoda</taxon>
        <taxon>Insecta</taxon>
        <taxon>Pterygota</taxon>
        <taxon>Neoptera</taxon>
        <taxon>Polyneoptera</taxon>
        <taxon>Phasmatodea</taxon>
        <taxon>Timematodea</taxon>
        <taxon>Timematoidea</taxon>
        <taxon>Timematidae</taxon>
        <taxon>Timema</taxon>
    </lineage>
</organism>